<feature type="transmembrane region" description="Helical" evidence="3">
    <location>
        <begin position="102"/>
        <end position="122"/>
    </location>
</feature>
<reference evidence="5" key="1">
    <citation type="journal article" date="2014" name="Int. J. Syst. Evol. Microbiol.">
        <title>Complete genome sequence of Corynebacterium casei LMG S-19264T (=DSM 44701T), isolated from a smear-ripened cheese.</title>
        <authorList>
            <consortium name="US DOE Joint Genome Institute (JGI-PGF)"/>
            <person name="Walter F."/>
            <person name="Albersmeier A."/>
            <person name="Kalinowski J."/>
            <person name="Ruckert C."/>
        </authorList>
    </citation>
    <scope>NUCLEOTIDE SEQUENCE</scope>
    <source>
        <strain evidence="5">KCTC 22169</strain>
    </source>
</reference>
<evidence type="ECO:0000256" key="4">
    <source>
        <dbReference type="SAM" id="SignalP"/>
    </source>
</evidence>
<dbReference type="PROSITE" id="PS50005">
    <property type="entry name" value="TPR"/>
    <property type="match status" value="1"/>
</dbReference>
<protein>
    <recommendedName>
        <fullName evidence="7">Tetratricopeptide repeat-containing protein</fullName>
    </recommendedName>
</protein>
<reference evidence="5" key="2">
    <citation type="submission" date="2020-09" db="EMBL/GenBank/DDBJ databases">
        <authorList>
            <person name="Sun Q."/>
            <person name="Kim S."/>
        </authorList>
    </citation>
    <scope>NUCLEOTIDE SEQUENCE</scope>
    <source>
        <strain evidence="5">KCTC 22169</strain>
    </source>
</reference>
<feature type="coiled-coil region" evidence="2">
    <location>
        <begin position="141"/>
        <end position="175"/>
    </location>
</feature>
<evidence type="ECO:0000256" key="1">
    <source>
        <dbReference type="PROSITE-ProRule" id="PRU00339"/>
    </source>
</evidence>
<dbReference type="Gene3D" id="1.25.40.10">
    <property type="entry name" value="Tetratricopeptide repeat domain"/>
    <property type="match status" value="1"/>
</dbReference>
<dbReference type="InterPro" id="IPR011990">
    <property type="entry name" value="TPR-like_helical_dom_sf"/>
</dbReference>
<dbReference type="Pfam" id="PF13181">
    <property type="entry name" value="TPR_8"/>
    <property type="match status" value="1"/>
</dbReference>
<feature type="signal peptide" evidence="4">
    <location>
        <begin position="1"/>
        <end position="18"/>
    </location>
</feature>
<evidence type="ECO:0000313" key="5">
    <source>
        <dbReference type="EMBL" id="GGX47586.1"/>
    </source>
</evidence>
<dbReference type="NCBIfam" id="NF047558">
    <property type="entry name" value="TPR_END_plus"/>
    <property type="match status" value="1"/>
</dbReference>
<dbReference type="RefSeq" id="WP_189607712.1">
    <property type="nucleotide sequence ID" value="NZ_BMXR01000003.1"/>
</dbReference>
<feature type="chain" id="PRO_5036964853" description="Tetratricopeptide repeat-containing protein" evidence="4">
    <location>
        <begin position="19"/>
        <end position="299"/>
    </location>
</feature>
<proteinExistence type="predicted"/>
<keyword evidence="3" id="KW-0812">Transmembrane</keyword>
<keyword evidence="2" id="KW-0175">Coiled coil</keyword>
<keyword evidence="4" id="KW-0732">Signal</keyword>
<name>A0A918N8M2_9GAMM</name>
<feature type="repeat" description="TPR" evidence="1">
    <location>
        <begin position="240"/>
        <end position="273"/>
    </location>
</feature>
<keyword evidence="3" id="KW-0472">Membrane</keyword>
<evidence type="ECO:0000256" key="2">
    <source>
        <dbReference type="SAM" id="Coils"/>
    </source>
</evidence>
<evidence type="ECO:0008006" key="7">
    <source>
        <dbReference type="Google" id="ProtNLM"/>
    </source>
</evidence>
<gene>
    <name evidence="5" type="ORF">GCM10007392_13050</name>
</gene>
<organism evidence="5 6">
    <name type="scientific">Saccharospirillum salsuginis</name>
    <dbReference type="NCBI Taxonomy" id="418750"/>
    <lineage>
        <taxon>Bacteria</taxon>
        <taxon>Pseudomonadati</taxon>
        <taxon>Pseudomonadota</taxon>
        <taxon>Gammaproteobacteria</taxon>
        <taxon>Oceanospirillales</taxon>
        <taxon>Saccharospirillaceae</taxon>
        <taxon>Saccharospirillum</taxon>
    </lineage>
</organism>
<keyword evidence="6" id="KW-1185">Reference proteome</keyword>
<sequence length="299" mass="34279">MRSLIGLILMLLLAPAWGEQPETTSNTPTAADTYTDDDIAETVERLDEPMYSPFIERYMLDEIKTLRQDMMNFRVEYSDKLNAKQLELATQSVTYSIDTVTYFFYLIAGVTSLLVVIGYANIRDIKEKAHTYADREVTKLVSSYEKRLKALEKNLKEKTAVIEENREEIEKTNEIHSLWLRASQEASPQAKIQIYDHILTLRPFDTEALTYKADAALELDETKWAINLSEQALAIDPEHGHAYYQMACAYAQRNEPTVALEFLEKAIGVAPSYREEAKSDDSFKSLRRMNEFRALTSDS</sequence>
<evidence type="ECO:0000313" key="6">
    <source>
        <dbReference type="Proteomes" id="UP000626148"/>
    </source>
</evidence>
<keyword evidence="3" id="KW-1133">Transmembrane helix</keyword>
<dbReference type="EMBL" id="BMXR01000003">
    <property type="protein sequence ID" value="GGX47586.1"/>
    <property type="molecule type" value="Genomic_DNA"/>
</dbReference>
<dbReference type="SMART" id="SM00028">
    <property type="entry name" value="TPR"/>
    <property type="match status" value="2"/>
</dbReference>
<dbReference type="InterPro" id="IPR019734">
    <property type="entry name" value="TPR_rpt"/>
</dbReference>
<accession>A0A918N8M2</accession>
<keyword evidence="1" id="KW-0802">TPR repeat</keyword>
<dbReference type="AlphaFoldDB" id="A0A918N8M2"/>
<comment type="caution">
    <text evidence="5">The sequence shown here is derived from an EMBL/GenBank/DDBJ whole genome shotgun (WGS) entry which is preliminary data.</text>
</comment>
<evidence type="ECO:0000256" key="3">
    <source>
        <dbReference type="SAM" id="Phobius"/>
    </source>
</evidence>
<dbReference type="Proteomes" id="UP000626148">
    <property type="component" value="Unassembled WGS sequence"/>
</dbReference>
<dbReference type="SUPFAM" id="SSF48452">
    <property type="entry name" value="TPR-like"/>
    <property type="match status" value="1"/>
</dbReference>